<name>A0A382NJ87_9ZZZZ</name>
<evidence type="ECO:0000313" key="1">
    <source>
        <dbReference type="EMBL" id="SVC61264.1"/>
    </source>
</evidence>
<dbReference type="EMBL" id="UINC01100873">
    <property type="protein sequence ID" value="SVC61264.1"/>
    <property type="molecule type" value="Genomic_DNA"/>
</dbReference>
<proteinExistence type="predicted"/>
<accession>A0A382NJ87</accession>
<sequence length="61" mass="7619">MKRYYLIDKQSLSYFQEKASPEFWDEHWRIDDLRKHILSSTSERIFLPWIKKYLPSQSRIL</sequence>
<reference evidence="1" key="1">
    <citation type="submission" date="2018-05" db="EMBL/GenBank/DDBJ databases">
        <authorList>
            <person name="Lanie J.A."/>
            <person name="Ng W.-L."/>
            <person name="Kazmierczak K.M."/>
            <person name="Andrzejewski T.M."/>
            <person name="Davidsen T.M."/>
            <person name="Wayne K.J."/>
            <person name="Tettelin H."/>
            <person name="Glass J.I."/>
            <person name="Rusch D."/>
            <person name="Podicherti R."/>
            <person name="Tsui H.-C.T."/>
            <person name="Winkler M.E."/>
        </authorList>
    </citation>
    <scope>NUCLEOTIDE SEQUENCE</scope>
</reference>
<organism evidence="1">
    <name type="scientific">marine metagenome</name>
    <dbReference type="NCBI Taxonomy" id="408172"/>
    <lineage>
        <taxon>unclassified sequences</taxon>
        <taxon>metagenomes</taxon>
        <taxon>ecological metagenomes</taxon>
    </lineage>
</organism>
<protein>
    <submittedName>
        <fullName evidence="1">Uncharacterized protein</fullName>
    </submittedName>
</protein>
<dbReference type="AlphaFoldDB" id="A0A382NJ87"/>
<feature type="non-terminal residue" evidence="1">
    <location>
        <position position="61"/>
    </location>
</feature>
<gene>
    <name evidence="1" type="ORF">METZ01_LOCUS314118</name>
</gene>